<accession>A0AA36I1Q4</accession>
<dbReference type="InterPro" id="IPR027417">
    <property type="entry name" value="P-loop_NTPase"/>
</dbReference>
<dbReference type="PANTHER" id="PTHR12121:SF34">
    <property type="entry name" value="PROTEIN ANGEL"/>
    <property type="match status" value="1"/>
</dbReference>
<dbReference type="InterPro" id="IPR005135">
    <property type="entry name" value="Endo/exonuclease/phosphatase"/>
</dbReference>
<dbReference type="InterPro" id="IPR050410">
    <property type="entry name" value="CCR4/nocturin_mRNA_transcr"/>
</dbReference>
<dbReference type="PANTHER" id="PTHR12121">
    <property type="entry name" value="CARBON CATABOLITE REPRESSOR PROTEIN 4"/>
    <property type="match status" value="1"/>
</dbReference>
<dbReference type="Pfam" id="PF13646">
    <property type="entry name" value="HEAT_2"/>
    <property type="match status" value="2"/>
</dbReference>
<dbReference type="Proteomes" id="UP001178507">
    <property type="component" value="Unassembled WGS sequence"/>
</dbReference>
<keyword evidence="4" id="KW-1185">Reference proteome</keyword>
<comment type="caution">
    <text evidence="3">The sequence shown here is derived from an EMBL/GenBank/DDBJ whole genome shotgun (WGS) entry which is preliminary data.</text>
</comment>
<reference evidence="3" key="1">
    <citation type="submission" date="2023-08" db="EMBL/GenBank/DDBJ databases">
        <authorList>
            <person name="Chen Y."/>
            <person name="Shah S."/>
            <person name="Dougan E. K."/>
            <person name="Thang M."/>
            <person name="Chan C."/>
        </authorList>
    </citation>
    <scope>NUCLEOTIDE SEQUENCE</scope>
</reference>
<proteinExistence type="predicted"/>
<dbReference type="InterPro" id="IPR016024">
    <property type="entry name" value="ARM-type_fold"/>
</dbReference>
<dbReference type="SUPFAM" id="SSF48371">
    <property type="entry name" value="ARM repeat"/>
    <property type="match status" value="1"/>
</dbReference>
<dbReference type="SUPFAM" id="SSF56219">
    <property type="entry name" value="DNase I-like"/>
    <property type="match status" value="1"/>
</dbReference>
<dbReference type="Pfam" id="PF03372">
    <property type="entry name" value="Exo_endo_phos"/>
    <property type="match status" value="1"/>
</dbReference>
<gene>
    <name evidence="3" type="ORF">EVOR1521_LOCUS7052</name>
</gene>
<dbReference type="InterPro" id="IPR036691">
    <property type="entry name" value="Endo/exonu/phosph_ase_sf"/>
</dbReference>
<dbReference type="EMBL" id="CAUJNA010000551">
    <property type="protein sequence ID" value="CAJ1378534.1"/>
    <property type="molecule type" value="Genomic_DNA"/>
</dbReference>
<organism evidence="3 4">
    <name type="scientific">Effrenium voratum</name>
    <dbReference type="NCBI Taxonomy" id="2562239"/>
    <lineage>
        <taxon>Eukaryota</taxon>
        <taxon>Sar</taxon>
        <taxon>Alveolata</taxon>
        <taxon>Dinophyceae</taxon>
        <taxon>Suessiales</taxon>
        <taxon>Symbiodiniaceae</taxon>
        <taxon>Effrenium</taxon>
    </lineage>
</organism>
<dbReference type="InterPro" id="IPR004155">
    <property type="entry name" value="PBS_lyase_HEAT"/>
</dbReference>
<sequence length="932" mass="101773">MVSLARAGRFGAEREAVSLISWNVLAPCYASGNALYGHVAPAALDWGSRVELIMQELLEADADLILLQEVMYDLFEELEARLVSVGYGAVMQRPKKKGEDHPTGNASFFRAERFSLSWADHRSRILLLGLRDSRRDAELCVANCHLEGDPRQPLARVAQLRSALLEAKRRGGQRHALVLAGDMNAPLISSAVASYLSFGSVLPGVVEFGWPVPVPEGQEDSFPYQMTSAYAPGAEFSFSLRGASGPCHMLDQVWFDATRFRCYAVRDVFRSEHHKLEVLSGGLPSQRDPSDHLPVGVILEVVDLPAKGAEEVEVTSEDLLQQAEELWQACPLSAVQRQHLLSCEEELERLRPKGARPSPQQLEGFQAAQVAQKALLKSLPEESQQVLDRVAELRKQARKASRKVAKESGGRWGTKKYAEELFRSRGRIKGDDTFMIRHQVKGGQVSRHFQQLTEDVMWCHLQDADPKVRLEALKAAILSAENGKHETISYILDRVDDGDVAVRLLATSALAYLLDARDAEASAARAAGLRRFLDADYEVRHAARGLLAAVGCGNESVVSGLAAIVQDRQEDWLRQEAVEALAELAKRGSKEAIEAIVHGLGDPSLEVRREAVAALGDVAPFGDRDGTALLCECCTDPDPIVRCTLAHASTIISPWGDVEMTAALVGLLQDTHAEVRARAVDALGAVARPSNREVLEAVAACAQDSQERVRSAVKRSLALLSFPEVGKVQLPAPEPIEGVKSKKAQLLRPESQDLPSSVATLLNSKAFLCLSRSSRVVLEGALPLLDAAFDLLDSDAFWRHPRARFAAVSPSLVMQLAQENSNRTVREVLRFGFEYLAEDIEKHLSCFALPGAADATLADLTRCQKVLLTFAKAFWPRAPHVLFVYEPRALGLEGSSLEAVLAALSEWSGGVLLARAELGGLAPGWQHLRLGD</sequence>
<dbReference type="InterPro" id="IPR011989">
    <property type="entry name" value="ARM-like"/>
</dbReference>
<dbReference type="PROSITE" id="PS50077">
    <property type="entry name" value="HEAT_REPEAT"/>
    <property type="match status" value="1"/>
</dbReference>
<dbReference type="GO" id="GO:0000175">
    <property type="term" value="F:3'-5'-RNA exonuclease activity"/>
    <property type="evidence" value="ECO:0007669"/>
    <property type="project" value="TreeGrafter"/>
</dbReference>
<dbReference type="SMART" id="SM00567">
    <property type="entry name" value="EZ_HEAT"/>
    <property type="match status" value="4"/>
</dbReference>
<protein>
    <recommendedName>
        <fullName evidence="2">Endonuclease/exonuclease/phosphatase domain-containing protein</fullName>
    </recommendedName>
</protein>
<dbReference type="Gene3D" id="1.25.10.10">
    <property type="entry name" value="Leucine-rich Repeat Variant"/>
    <property type="match status" value="2"/>
</dbReference>
<dbReference type="InterPro" id="IPR021133">
    <property type="entry name" value="HEAT_type_2"/>
</dbReference>
<name>A0AA36I1Q4_9DINO</name>
<evidence type="ECO:0000313" key="4">
    <source>
        <dbReference type="Proteomes" id="UP001178507"/>
    </source>
</evidence>
<evidence type="ECO:0000313" key="3">
    <source>
        <dbReference type="EMBL" id="CAJ1378534.1"/>
    </source>
</evidence>
<evidence type="ECO:0000256" key="1">
    <source>
        <dbReference type="PROSITE-ProRule" id="PRU00103"/>
    </source>
</evidence>
<dbReference type="Gene3D" id="3.60.10.10">
    <property type="entry name" value="Endonuclease/exonuclease/phosphatase"/>
    <property type="match status" value="1"/>
</dbReference>
<feature type="repeat" description="HEAT" evidence="1">
    <location>
        <begin position="660"/>
        <end position="697"/>
    </location>
</feature>
<evidence type="ECO:0000259" key="2">
    <source>
        <dbReference type="Pfam" id="PF03372"/>
    </source>
</evidence>
<feature type="domain" description="Endonuclease/exonuclease/phosphatase" evidence="2">
    <location>
        <begin position="20"/>
        <end position="292"/>
    </location>
</feature>
<dbReference type="Gene3D" id="3.40.50.300">
    <property type="entry name" value="P-loop containing nucleotide triphosphate hydrolases"/>
    <property type="match status" value="1"/>
</dbReference>
<dbReference type="AlphaFoldDB" id="A0AA36I1Q4"/>